<accession>A0ABT3IQ62</accession>
<gene>
    <name evidence="2" type="ORF">OL497_19605</name>
</gene>
<sequence>MKKILTLILAIFYAVSSTGATFDMHYCMGKLVHVKLWGPDAGKQCARCGYNASRNDNVCRKKCCRDVHKTVKLEKDQQAAERTVHFTSLPAIPVVIAYPELPQIQLLSQAVSHPVSHAPPHSGKVPPHIWHCTFRI</sequence>
<keyword evidence="3" id="KW-1185">Reference proteome</keyword>
<dbReference type="InterPro" id="IPR058060">
    <property type="entry name" value="HYC_CC_PP"/>
</dbReference>
<feature type="signal peptide" evidence="1">
    <location>
        <begin position="1"/>
        <end position="19"/>
    </location>
</feature>
<dbReference type="InterPro" id="IPR058512">
    <property type="entry name" value="DUF8199"/>
</dbReference>
<dbReference type="EMBL" id="JAPDNS010000002">
    <property type="protein sequence ID" value="MCW3486117.1"/>
    <property type="molecule type" value="Genomic_DNA"/>
</dbReference>
<reference evidence="2 3" key="1">
    <citation type="submission" date="2022-10" db="EMBL/GenBank/DDBJ databases">
        <title>Chitinophaga nivalis PC15 sp. nov., isolated from Pyeongchang county, South Korea.</title>
        <authorList>
            <person name="Trinh H.N."/>
        </authorList>
    </citation>
    <scope>NUCLEOTIDE SEQUENCE [LARGE SCALE GENOMIC DNA]</scope>
    <source>
        <strain evidence="2 3">PC14</strain>
    </source>
</reference>
<proteinExistence type="predicted"/>
<protein>
    <submittedName>
        <fullName evidence="2">Uncharacterized protein</fullName>
    </submittedName>
</protein>
<keyword evidence="1" id="KW-0732">Signal</keyword>
<dbReference type="RefSeq" id="WP_264732932.1">
    <property type="nucleotide sequence ID" value="NZ_JAPDNR010000001.1"/>
</dbReference>
<evidence type="ECO:0000313" key="2">
    <source>
        <dbReference type="EMBL" id="MCW3486117.1"/>
    </source>
</evidence>
<evidence type="ECO:0000256" key="1">
    <source>
        <dbReference type="SAM" id="SignalP"/>
    </source>
</evidence>
<name>A0ABT3IQ62_9BACT</name>
<organism evidence="2 3">
    <name type="scientific">Chitinophaga nivalis</name>
    <dbReference type="NCBI Taxonomy" id="2991709"/>
    <lineage>
        <taxon>Bacteria</taxon>
        <taxon>Pseudomonadati</taxon>
        <taxon>Bacteroidota</taxon>
        <taxon>Chitinophagia</taxon>
        <taxon>Chitinophagales</taxon>
        <taxon>Chitinophagaceae</taxon>
        <taxon>Chitinophaga</taxon>
    </lineage>
</organism>
<dbReference type="NCBIfam" id="NF047658">
    <property type="entry name" value="HYC_CC_PP"/>
    <property type="match status" value="1"/>
</dbReference>
<dbReference type="Proteomes" id="UP001207742">
    <property type="component" value="Unassembled WGS sequence"/>
</dbReference>
<feature type="chain" id="PRO_5045367626" evidence="1">
    <location>
        <begin position="20"/>
        <end position="136"/>
    </location>
</feature>
<comment type="caution">
    <text evidence="2">The sequence shown here is derived from an EMBL/GenBank/DDBJ whole genome shotgun (WGS) entry which is preliminary data.</text>
</comment>
<evidence type="ECO:0000313" key="3">
    <source>
        <dbReference type="Proteomes" id="UP001207742"/>
    </source>
</evidence>
<dbReference type="Pfam" id="PF26622">
    <property type="entry name" value="DUF8199"/>
    <property type="match status" value="1"/>
</dbReference>